<sequence>MFSPRCFAPRMRATVVPSFNRRLYSSTPMLSYPTALHRAERAADLKAHPESGVSQEKLPDIKHNHHWTEENATASEADIRADHEADPIEKPKSDTKTPDK</sequence>
<dbReference type="RefSeq" id="XP_016226596.1">
    <property type="nucleotide sequence ID" value="XM_016367078.1"/>
</dbReference>
<keyword evidence="3" id="KW-1185">Reference proteome</keyword>
<evidence type="ECO:0000313" key="2">
    <source>
        <dbReference type="EMBL" id="KIV95022.1"/>
    </source>
</evidence>
<feature type="compositionally biased region" description="Basic and acidic residues" evidence="1">
    <location>
        <begin position="77"/>
        <end position="100"/>
    </location>
</feature>
<dbReference type="OMA" id="HWTEENA"/>
<proteinExistence type="predicted"/>
<evidence type="ECO:0000256" key="1">
    <source>
        <dbReference type="SAM" id="MobiDB-lite"/>
    </source>
</evidence>
<accession>A0A0D1ZKC1</accession>
<organism evidence="2 3">
    <name type="scientific">Exophiala mesophila</name>
    <name type="common">Black yeast-like fungus</name>
    <dbReference type="NCBI Taxonomy" id="212818"/>
    <lineage>
        <taxon>Eukaryota</taxon>
        <taxon>Fungi</taxon>
        <taxon>Dikarya</taxon>
        <taxon>Ascomycota</taxon>
        <taxon>Pezizomycotina</taxon>
        <taxon>Eurotiomycetes</taxon>
        <taxon>Chaetothyriomycetidae</taxon>
        <taxon>Chaetothyriales</taxon>
        <taxon>Herpotrichiellaceae</taxon>
        <taxon>Exophiala</taxon>
    </lineage>
</organism>
<dbReference type="GeneID" id="27320574"/>
<reference evidence="2 3" key="1">
    <citation type="submission" date="2015-01" db="EMBL/GenBank/DDBJ databases">
        <title>The Genome Sequence of Exophiala mesophila CBS40295.</title>
        <authorList>
            <consortium name="The Broad Institute Genomics Platform"/>
            <person name="Cuomo C."/>
            <person name="de Hoog S."/>
            <person name="Gorbushina A."/>
            <person name="Stielow B."/>
            <person name="Teixiera M."/>
            <person name="Abouelleil A."/>
            <person name="Chapman S.B."/>
            <person name="Priest M."/>
            <person name="Young S.K."/>
            <person name="Wortman J."/>
            <person name="Nusbaum C."/>
            <person name="Birren B."/>
        </authorList>
    </citation>
    <scope>NUCLEOTIDE SEQUENCE [LARGE SCALE GENOMIC DNA]</scope>
    <source>
        <strain evidence="2 3">CBS 40295</strain>
    </source>
</reference>
<feature type="region of interest" description="Disordered" evidence="1">
    <location>
        <begin position="43"/>
        <end position="100"/>
    </location>
</feature>
<dbReference type="AlphaFoldDB" id="A0A0D1ZKC1"/>
<protein>
    <submittedName>
        <fullName evidence="2">Uncharacterized protein</fullName>
    </submittedName>
</protein>
<dbReference type="OrthoDB" id="4119639at2759"/>
<name>A0A0D1ZKC1_EXOME</name>
<evidence type="ECO:0000313" key="3">
    <source>
        <dbReference type="Proteomes" id="UP000054302"/>
    </source>
</evidence>
<dbReference type="HOGENOM" id="CLU_165606_0_1_1"/>
<dbReference type="VEuPathDB" id="FungiDB:PV10_02729"/>
<feature type="compositionally biased region" description="Basic and acidic residues" evidence="1">
    <location>
        <begin position="57"/>
        <end position="69"/>
    </location>
</feature>
<gene>
    <name evidence="2" type="ORF">PV10_02729</name>
</gene>
<dbReference type="EMBL" id="KN847521">
    <property type="protein sequence ID" value="KIV95022.1"/>
    <property type="molecule type" value="Genomic_DNA"/>
</dbReference>
<dbReference type="Proteomes" id="UP000054302">
    <property type="component" value="Unassembled WGS sequence"/>
</dbReference>